<dbReference type="Pfam" id="PF09084">
    <property type="entry name" value="NMT1"/>
    <property type="match status" value="1"/>
</dbReference>
<organism evidence="6 7">
    <name type="scientific">Paenibacillus validus</name>
    <dbReference type="NCBI Taxonomy" id="44253"/>
    <lineage>
        <taxon>Bacteria</taxon>
        <taxon>Bacillati</taxon>
        <taxon>Bacillota</taxon>
        <taxon>Bacilli</taxon>
        <taxon>Bacillales</taxon>
        <taxon>Paenibacillaceae</taxon>
        <taxon>Paenibacillus</taxon>
    </lineage>
</organism>
<evidence type="ECO:0000256" key="3">
    <source>
        <dbReference type="ARBA" id="ARBA00022729"/>
    </source>
</evidence>
<dbReference type="InterPro" id="IPR015168">
    <property type="entry name" value="SsuA/THI5"/>
</dbReference>
<evidence type="ECO:0000256" key="1">
    <source>
        <dbReference type="ARBA" id="ARBA00004418"/>
    </source>
</evidence>
<evidence type="ECO:0000313" key="6">
    <source>
        <dbReference type="EMBL" id="MUG71994.1"/>
    </source>
</evidence>
<reference evidence="6 7" key="1">
    <citation type="submission" date="2019-11" db="EMBL/GenBank/DDBJ databases">
        <title>Draft genome sequences of five Paenibacillus species of dairy origin.</title>
        <authorList>
            <person name="Olajide A.M."/>
            <person name="Chen S."/>
            <person name="Lapointe G."/>
        </authorList>
    </citation>
    <scope>NUCLEOTIDE SEQUENCE [LARGE SCALE GENOMIC DNA]</scope>
    <source>
        <strain evidence="6 7">2CS3</strain>
    </source>
</reference>
<dbReference type="EMBL" id="WNZX01000012">
    <property type="protein sequence ID" value="MUG71994.1"/>
    <property type="molecule type" value="Genomic_DNA"/>
</dbReference>
<dbReference type="PROSITE" id="PS51257">
    <property type="entry name" value="PROKAR_LIPOPROTEIN"/>
    <property type="match status" value="1"/>
</dbReference>
<accession>A0A7X3CUD6</accession>
<keyword evidence="7" id="KW-1185">Reference proteome</keyword>
<gene>
    <name evidence="6" type="ORF">GNP93_15085</name>
</gene>
<comment type="similarity">
    <text evidence="2">Belongs to the bacterial solute-binding protein SsuA/TauA family.</text>
</comment>
<dbReference type="GO" id="GO:0042918">
    <property type="term" value="P:alkanesulfonate transmembrane transport"/>
    <property type="evidence" value="ECO:0007669"/>
    <property type="project" value="TreeGrafter"/>
</dbReference>
<dbReference type="PANTHER" id="PTHR30024">
    <property type="entry name" value="ALIPHATIC SULFONATES-BINDING PROTEIN-RELATED"/>
    <property type="match status" value="1"/>
</dbReference>
<feature type="domain" description="Solute-binding protein family 3/N-terminal" evidence="5">
    <location>
        <begin position="53"/>
        <end position="272"/>
    </location>
</feature>
<evidence type="ECO:0000256" key="2">
    <source>
        <dbReference type="ARBA" id="ARBA00010742"/>
    </source>
</evidence>
<dbReference type="AlphaFoldDB" id="A0A7X3CUD6"/>
<dbReference type="SMART" id="SM00062">
    <property type="entry name" value="PBPb"/>
    <property type="match status" value="1"/>
</dbReference>
<dbReference type="GO" id="GO:0042597">
    <property type="term" value="C:periplasmic space"/>
    <property type="evidence" value="ECO:0007669"/>
    <property type="project" value="UniProtKB-SubCell"/>
</dbReference>
<dbReference type="Gene3D" id="3.40.190.10">
    <property type="entry name" value="Periplasmic binding protein-like II"/>
    <property type="match status" value="2"/>
</dbReference>
<proteinExistence type="inferred from homology"/>
<dbReference type="RefSeq" id="WP_155614993.1">
    <property type="nucleotide sequence ID" value="NZ_WNZX01000012.1"/>
</dbReference>
<feature type="signal peptide" evidence="4">
    <location>
        <begin position="1"/>
        <end position="20"/>
    </location>
</feature>
<evidence type="ECO:0000256" key="4">
    <source>
        <dbReference type="SAM" id="SignalP"/>
    </source>
</evidence>
<evidence type="ECO:0000259" key="5">
    <source>
        <dbReference type="SMART" id="SM00062"/>
    </source>
</evidence>
<name>A0A7X3CUD6_9BACL</name>
<dbReference type="PANTHER" id="PTHR30024:SF47">
    <property type="entry name" value="TAURINE-BINDING PERIPLASMIC PROTEIN"/>
    <property type="match status" value="1"/>
</dbReference>
<feature type="chain" id="PRO_5038953509" evidence="4">
    <location>
        <begin position="21"/>
        <end position="355"/>
    </location>
</feature>
<protein>
    <submittedName>
        <fullName evidence="6">PhnD/SsuA/transferrin family substrate-binding protein</fullName>
    </submittedName>
</protein>
<dbReference type="Proteomes" id="UP000450917">
    <property type="component" value="Unassembled WGS sequence"/>
</dbReference>
<dbReference type="SUPFAM" id="SSF53850">
    <property type="entry name" value="Periplasmic binding protein-like II"/>
    <property type="match status" value="1"/>
</dbReference>
<comment type="caution">
    <text evidence="6">The sequence shown here is derived from an EMBL/GenBank/DDBJ whole genome shotgun (WGS) entry which is preliminary data.</text>
</comment>
<keyword evidence="3 4" id="KW-0732">Signal</keyword>
<dbReference type="InterPro" id="IPR001638">
    <property type="entry name" value="Solute-binding_3/MltF_N"/>
</dbReference>
<comment type="subcellular location">
    <subcellularLocation>
        <location evidence="1">Periplasm</location>
    </subcellularLocation>
</comment>
<sequence length="355" mass="38994">MQKKSIFALAVLLFLATALFGCGKKEADQGNASPASNSPAEKKQATVLLGLLKLTGGAPLYIAMEKGFFKEENLDVQHKWFDSSNAVNVALASNSIDVAANGLTADLYNMVAAGQKMSIVADKGKEEKGYQLSAVVIHKDSPITKIEDLKGKKVGVTSIGSAGHYMIGNILEKHGMSLKDIELISMNSTRAQMESLKGKNVDAVMLLSSNIAITLKEGYGKVLANVADEMSYQSTAILTSPKFTADKDVAERFMRAYIKGTRYYHDAVLTKKDGQLVKGQNYDEVVKIVAKYTEQPEEIIRESFPYMDRDAKLTADDIKTQIDWYLKEKLITKPLDSKEIVDTELYNAALKTLEK</sequence>
<evidence type="ECO:0000313" key="7">
    <source>
        <dbReference type="Proteomes" id="UP000450917"/>
    </source>
</evidence>